<feature type="repeat" description="TPR" evidence="3">
    <location>
        <begin position="96"/>
        <end position="129"/>
    </location>
</feature>
<protein>
    <submittedName>
        <fullName evidence="5">Tetratricopeptide repeat protein</fullName>
    </submittedName>
</protein>
<dbReference type="EMBL" id="JBHLTL010000011">
    <property type="protein sequence ID" value="MFC0590873.1"/>
    <property type="molecule type" value="Genomic_DNA"/>
</dbReference>
<feature type="repeat" description="TPR" evidence="3">
    <location>
        <begin position="130"/>
        <end position="163"/>
    </location>
</feature>
<comment type="caution">
    <text evidence="5">The sequence shown here is derived from an EMBL/GenBank/DDBJ whole genome shotgun (WGS) entry which is preliminary data.</text>
</comment>
<evidence type="ECO:0000256" key="4">
    <source>
        <dbReference type="SAM" id="SignalP"/>
    </source>
</evidence>
<sequence>MRRPLGLGFAALLVLALSAPGQADGGAAQAALAKARAALGRGDGIAAEAELRKAAAAGAPKEALAAPMGEALIIQKNFSAARGWLAGGHFARGDQAYGWRMLGMLERFTGNLDAADQAYARALAIAPNDPVIWTDVGRLRFSRGEQVQAIDAANRALVADPDNPRALELRAQLMRDQAGWDAALPLYERALLKTPNDVDLLAGYAATLGEAGRLRDMLTVTRQMIALNSGDARPWFYQAVLAARAGNSDLARKLMIKAGTGLDGMPAATLLRGIVELEAGNANAAVAQFDALVQQQPANRPAQLLLARALYESGDNAGLLNRFSADAARDDASPYLIALLARALEERGDRLGAAGYLDRLARAAPPAVMPIAERGSGDAAAAVRSAIAAGNVAGAGAIADAYVRQKPGMFEALSLAGDAALARSAPLPALDYYRRAAQVRYPERMLLRTVEALEKSGRGGEAPPFVVSYLASWPGSRLAARLAAGHAAFAGDWAQSCSLLEHLRSTGGGRDGRLLIDLSLAQLNADDADLAVETARRAARLLPGNGAAAQAWGMALVDSGGDRDLARQLLDKARRIDGDNPLLLQARKRLDN</sequence>
<keyword evidence="2 3" id="KW-0802">TPR repeat</keyword>
<keyword evidence="4" id="KW-0732">Signal</keyword>
<dbReference type="InterPro" id="IPR052346">
    <property type="entry name" value="O-mannosyl-transferase_TMTC"/>
</dbReference>
<dbReference type="Pfam" id="PF13432">
    <property type="entry name" value="TPR_16"/>
    <property type="match status" value="1"/>
</dbReference>
<dbReference type="PANTHER" id="PTHR44227:SF3">
    <property type="entry name" value="PROTEIN O-MANNOSYL-TRANSFERASE TMTC4"/>
    <property type="match status" value="1"/>
</dbReference>
<dbReference type="InterPro" id="IPR019734">
    <property type="entry name" value="TPR_rpt"/>
</dbReference>
<dbReference type="Pfam" id="PF14559">
    <property type="entry name" value="TPR_19"/>
    <property type="match status" value="1"/>
</dbReference>
<dbReference type="PROSITE" id="PS50005">
    <property type="entry name" value="TPR"/>
    <property type="match status" value="2"/>
</dbReference>
<accession>A0ABV6PP79</accession>
<reference evidence="5 6" key="1">
    <citation type="submission" date="2024-09" db="EMBL/GenBank/DDBJ databases">
        <authorList>
            <person name="Sun Q."/>
            <person name="Mori K."/>
        </authorList>
    </citation>
    <scope>NUCLEOTIDE SEQUENCE [LARGE SCALE GENOMIC DNA]</scope>
    <source>
        <strain evidence="5 6">NCAIM B.02537</strain>
    </source>
</reference>
<keyword evidence="6" id="KW-1185">Reference proteome</keyword>
<evidence type="ECO:0000256" key="3">
    <source>
        <dbReference type="PROSITE-ProRule" id="PRU00339"/>
    </source>
</evidence>
<feature type="signal peptide" evidence="4">
    <location>
        <begin position="1"/>
        <end position="23"/>
    </location>
</feature>
<evidence type="ECO:0000256" key="2">
    <source>
        <dbReference type="ARBA" id="ARBA00022803"/>
    </source>
</evidence>
<evidence type="ECO:0000256" key="1">
    <source>
        <dbReference type="ARBA" id="ARBA00022737"/>
    </source>
</evidence>
<dbReference type="Gene3D" id="1.25.40.10">
    <property type="entry name" value="Tetratricopeptide repeat domain"/>
    <property type="match status" value="3"/>
</dbReference>
<evidence type="ECO:0000313" key="6">
    <source>
        <dbReference type="Proteomes" id="UP001589943"/>
    </source>
</evidence>
<name>A0ABV6PP79_9SPHN</name>
<gene>
    <name evidence="5" type="ORF">ACFFF7_15825</name>
</gene>
<dbReference type="InterPro" id="IPR011990">
    <property type="entry name" value="TPR-like_helical_dom_sf"/>
</dbReference>
<dbReference type="SMART" id="SM00028">
    <property type="entry name" value="TPR"/>
    <property type="match status" value="5"/>
</dbReference>
<feature type="chain" id="PRO_5047027420" evidence="4">
    <location>
        <begin position="24"/>
        <end position="592"/>
    </location>
</feature>
<dbReference type="SUPFAM" id="SSF48452">
    <property type="entry name" value="TPR-like"/>
    <property type="match status" value="2"/>
</dbReference>
<proteinExistence type="predicted"/>
<dbReference type="Proteomes" id="UP001589943">
    <property type="component" value="Unassembled WGS sequence"/>
</dbReference>
<dbReference type="PANTHER" id="PTHR44227">
    <property type="match status" value="1"/>
</dbReference>
<organism evidence="5 6">
    <name type="scientific">Novosphingobium aquiterrae</name>
    <dbReference type="NCBI Taxonomy" id="624388"/>
    <lineage>
        <taxon>Bacteria</taxon>
        <taxon>Pseudomonadati</taxon>
        <taxon>Pseudomonadota</taxon>
        <taxon>Alphaproteobacteria</taxon>
        <taxon>Sphingomonadales</taxon>
        <taxon>Sphingomonadaceae</taxon>
        <taxon>Novosphingobium</taxon>
    </lineage>
</organism>
<keyword evidence="1" id="KW-0677">Repeat</keyword>
<evidence type="ECO:0000313" key="5">
    <source>
        <dbReference type="EMBL" id="MFC0590873.1"/>
    </source>
</evidence>
<dbReference type="RefSeq" id="WP_379482299.1">
    <property type="nucleotide sequence ID" value="NZ_JBHLTL010000011.1"/>
</dbReference>